<dbReference type="SUPFAM" id="SSF52317">
    <property type="entry name" value="Class I glutamine amidotransferase-like"/>
    <property type="match status" value="1"/>
</dbReference>
<dbReference type="Gene3D" id="3.40.50.880">
    <property type="match status" value="1"/>
</dbReference>
<dbReference type="CDD" id="cd01741">
    <property type="entry name" value="GATase1_1"/>
    <property type="match status" value="1"/>
</dbReference>
<dbReference type="Pfam" id="PF00117">
    <property type="entry name" value="GATase"/>
    <property type="match status" value="1"/>
</dbReference>
<dbReference type="RefSeq" id="WP_344248934.1">
    <property type="nucleotide sequence ID" value="NZ_BAAAPM010000005.1"/>
</dbReference>
<proteinExistence type="predicted"/>
<reference evidence="2 3" key="1">
    <citation type="journal article" date="2019" name="Int. J. Syst. Evol. Microbiol.">
        <title>The Global Catalogue of Microorganisms (GCM) 10K type strain sequencing project: providing services to taxonomists for standard genome sequencing and annotation.</title>
        <authorList>
            <consortium name="The Broad Institute Genomics Platform"/>
            <consortium name="The Broad Institute Genome Sequencing Center for Infectious Disease"/>
            <person name="Wu L."/>
            <person name="Ma J."/>
        </authorList>
    </citation>
    <scope>NUCLEOTIDE SEQUENCE [LARGE SCALE GENOMIC DNA]</scope>
    <source>
        <strain evidence="2 3">JCM 15589</strain>
    </source>
</reference>
<evidence type="ECO:0000313" key="2">
    <source>
        <dbReference type="EMBL" id="GAA1729661.1"/>
    </source>
</evidence>
<evidence type="ECO:0000313" key="3">
    <source>
        <dbReference type="Proteomes" id="UP001501138"/>
    </source>
</evidence>
<dbReference type="InterPro" id="IPR017926">
    <property type="entry name" value="GATASE"/>
</dbReference>
<dbReference type="PANTHER" id="PTHR42695:SF5">
    <property type="entry name" value="GLUTAMINE AMIDOTRANSFERASE YLR126C-RELATED"/>
    <property type="match status" value="1"/>
</dbReference>
<dbReference type="EMBL" id="BAAAPM010000005">
    <property type="protein sequence ID" value="GAA1729661.1"/>
    <property type="molecule type" value="Genomic_DNA"/>
</dbReference>
<dbReference type="PROSITE" id="PS51273">
    <property type="entry name" value="GATASE_TYPE_1"/>
    <property type="match status" value="1"/>
</dbReference>
<evidence type="ECO:0000259" key="1">
    <source>
        <dbReference type="Pfam" id="PF00117"/>
    </source>
</evidence>
<protein>
    <submittedName>
        <fullName evidence="2">Glutamine amidotransferase</fullName>
    </submittedName>
</protein>
<dbReference type="PANTHER" id="PTHR42695">
    <property type="entry name" value="GLUTAMINE AMIDOTRANSFERASE YLR126C-RELATED"/>
    <property type="match status" value="1"/>
</dbReference>
<keyword evidence="3" id="KW-1185">Reference proteome</keyword>
<dbReference type="InterPro" id="IPR029062">
    <property type="entry name" value="Class_I_gatase-like"/>
</dbReference>
<organism evidence="2 3">
    <name type="scientific">Isoptericola hypogeus</name>
    <dbReference type="NCBI Taxonomy" id="300179"/>
    <lineage>
        <taxon>Bacteria</taxon>
        <taxon>Bacillati</taxon>
        <taxon>Actinomycetota</taxon>
        <taxon>Actinomycetes</taxon>
        <taxon>Micrococcales</taxon>
        <taxon>Promicromonosporaceae</taxon>
        <taxon>Isoptericola</taxon>
    </lineage>
</organism>
<gene>
    <name evidence="2" type="ORF">GCM10009809_26560</name>
</gene>
<dbReference type="NCBIfam" id="NF005743">
    <property type="entry name" value="PRK07567.1"/>
    <property type="match status" value="1"/>
</dbReference>
<comment type="caution">
    <text evidence="2">The sequence shown here is derived from an EMBL/GenBank/DDBJ whole genome shotgun (WGS) entry which is preliminary data.</text>
</comment>
<sequence length="243" mass="26805">MRPFLFLGTRAEDVAADGEYRAVLRYSGLSASQLRRVRLEREPMPGVDLDHYSGVVVGGGPFNSSDPPAEKSEVQVRVEREMAALLADVVPRDFPFLGACYGIGTLGTHLGAVVDRTYSEPVGPAEITLTDDGARDPLLAGVPRRFTAYLGHKEAVAELPRSATVLAASADAPVQMFRVGENVYATQFHPELDLAGLEQRVEVYRTYGYFPPEEGDRIVARAREHRVTEPMRILRTFVARYAR</sequence>
<name>A0ABN2JJV1_9MICO</name>
<dbReference type="Proteomes" id="UP001501138">
    <property type="component" value="Unassembled WGS sequence"/>
</dbReference>
<keyword evidence="2" id="KW-0315">Glutamine amidotransferase</keyword>
<dbReference type="InterPro" id="IPR044992">
    <property type="entry name" value="ChyE-like"/>
</dbReference>
<feature type="domain" description="Glutamine amidotransferase" evidence="1">
    <location>
        <begin position="49"/>
        <end position="194"/>
    </location>
</feature>
<accession>A0ABN2JJV1</accession>